<dbReference type="Proteomes" id="UP000594800">
    <property type="component" value="Chromosome"/>
</dbReference>
<dbReference type="InterPro" id="IPR021333">
    <property type="entry name" value="DUF2946"/>
</dbReference>
<organism evidence="3 4">
    <name type="scientific">Pontivivens ytuae</name>
    <dbReference type="NCBI Taxonomy" id="2789856"/>
    <lineage>
        <taxon>Bacteria</taxon>
        <taxon>Pseudomonadati</taxon>
        <taxon>Pseudomonadota</taxon>
        <taxon>Alphaproteobacteria</taxon>
        <taxon>Rhodobacterales</taxon>
        <taxon>Paracoccaceae</taxon>
        <taxon>Pontivivens</taxon>
    </lineage>
</organism>
<feature type="chain" id="PRO_5032618093" description="DUF2946 domain-containing protein" evidence="2">
    <location>
        <begin position="18"/>
        <end position="116"/>
    </location>
</feature>
<keyword evidence="4" id="KW-1185">Reference proteome</keyword>
<dbReference type="Pfam" id="PF11162">
    <property type="entry name" value="DUF2946"/>
    <property type="match status" value="1"/>
</dbReference>
<feature type="region of interest" description="Disordered" evidence="1">
    <location>
        <begin position="97"/>
        <end position="116"/>
    </location>
</feature>
<evidence type="ECO:0000313" key="4">
    <source>
        <dbReference type="Proteomes" id="UP000594800"/>
    </source>
</evidence>
<evidence type="ECO:0000256" key="2">
    <source>
        <dbReference type="SAM" id="SignalP"/>
    </source>
</evidence>
<dbReference type="AlphaFoldDB" id="A0A7S9QCP2"/>
<gene>
    <name evidence="3" type="ORF">I0K15_01245</name>
</gene>
<dbReference type="KEGG" id="poz:I0K15_01245"/>
<evidence type="ECO:0000256" key="1">
    <source>
        <dbReference type="SAM" id="MobiDB-lite"/>
    </source>
</evidence>
<keyword evidence="2" id="KW-0732">Signal</keyword>
<dbReference type="RefSeq" id="WP_196103647.1">
    <property type="nucleotide sequence ID" value="NZ_CP064942.1"/>
</dbReference>
<accession>A0A7S9QCP2</accession>
<evidence type="ECO:0000313" key="3">
    <source>
        <dbReference type="EMBL" id="QPH54438.1"/>
    </source>
</evidence>
<evidence type="ECO:0008006" key="5">
    <source>
        <dbReference type="Google" id="ProtNLM"/>
    </source>
</evidence>
<sequence length="116" mass="12163">MLIVTLLGFIGPALANAVSHWRAGDIVTVFICSGGQLVAMQIDGNGQPIEPDPEQGEERKTHCLLGHGAPLDAAPEAVWQRLAYDDAARPPLAHQLSVHGAPVARPPPARAPPSVV</sequence>
<dbReference type="EMBL" id="CP064942">
    <property type="protein sequence ID" value="QPH54438.1"/>
    <property type="molecule type" value="Genomic_DNA"/>
</dbReference>
<protein>
    <recommendedName>
        <fullName evidence="5">DUF2946 domain-containing protein</fullName>
    </recommendedName>
</protein>
<feature type="compositionally biased region" description="Pro residues" evidence="1">
    <location>
        <begin position="104"/>
        <end position="116"/>
    </location>
</feature>
<reference evidence="3 4" key="1">
    <citation type="submission" date="2020-11" db="EMBL/GenBank/DDBJ databases">
        <title>Description of Pontivivens ytuae sp. nov. isolated from deep sea sediment of Mariana Trench.</title>
        <authorList>
            <person name="Wang Z."/>
            <person name="Sun Q.-L."/>
            <person name="Xu X.-D."/>
            <person name="Tang Y.-Z."/>
            <person name="Zhang J."/>
        </authorList>
    </citation>
    <scope>NUCLEOTIDE SEQUENCE [LARGE SCALE GENOMIC DNA]</scope>
    <source>
        <strain evidence="3 4">MT2928</strain>
    </source>
</reference>
<name>A0A7S9QCP2_9RHOB</name>
<feature type="signal peptide" evidence="2">
    <location>
        <begin position="1"/>
        <end position="17"/>
    </location>
</feature>
<proteinExistence type="predicted"/>